<proteinExistence type="predicted"/>
<name>A0A9P8BME6_9FUNG</name>
<dbReference type="OrthoDB" id="2379227at2759"/>
<gene>
    <name evidence="1" type="ORF">KI688_007813</name>
</gene>
<dbReference type="AlphaFoldDB" id="A0A9P8BME6"/>
<comment type="caution">
    <text evidence="1">The sequence shown here is derived from an EMBL/GenBank/DDBJ whole genome shotgun (WGS) entry which is preliminary data.</text>
</comment>
<sequence length="276" mass="30902">MPRVFADTRVIASGDEADDLAKSKAAWLSCMVHLGGLTFCTRKKPLRIPNLVAAERFGRAVLQRHQASLEDVNGAFRVLVDAGNIDRIIGLYARGMQQHDVGARDFKKKEEDHCNSMRFTLLANIHPSLRKVGVETTVTKPSGKSGRIDMLISVPLKKRLFVLEWKSLQIDYIEIGSGSPLQRANVLADIRDVREVLDLRIGKNDNYRAGLTIREWIMSGPQDQLREYAQSAEIQKWKDDGYSITSVLTVVVGSRHVLLWNLDGDVLDASPRLALE</sequence>
<evidence type="ECO:0000313" key="1">
    <source>
        <dbReference type="EMBL" id="KAG9060983.1"/>
    </source>
</evidence>
<dbReference type="Proteomes" id="UP000707451">
    <property type="component" value="Unassembled WGS sequence"/>
</dbReference>
<keyword evidence="2" id="KW-1185">Reference proteome</keyword>
<dbReference type="EMBL" id="JAHRHY010000027">
    <property type="protein sequence ID" value="KAG9060983.1"/>
    <property type="molecule type" value="Genomic_DNA"/>
</dbReference>
<protein>
    <submittedName>
        <fullName evidence="1">Uncharacterized protein</fullName>
    </submittedName>
</protein>
<organism evidence="1 2">
    <name type="scientific">Linnemannia hyalina</name>
    <dbReference type="NCBI Taxonomy" id="64524"/>
    <lineage>
        <taxon>Eukaryota</taxon>
        <taxon>Fungi</taxon>
        <taxon>Fungi incertae sedis</taxon>
        <taxon>Mucoromycota</taxon>
        <taxon>Mortierellomycotina</taxon>
        <taxon>Mortierellomycetes</taxon>
        <taxon>Mortierellales</taxon>
        <taxon>Mortierellaceae</taxon>
        <taxon>Linnemannia</taxon>
    </lineage>
</organism>
<reference evidence="1" key="1">
    <citation type="submission" date="2021-06" db="EMBL/GenBank/DDBJ databases">
        <title>Genome Sequence of Mortierella hyaline Strain SCG-10, a Cold-Adapted, Nitrate-Reducing Fungus Isolated from Soil in Minnesota, USA.</title>
        <authorList>
            <person name="Aldossari N."/>
        </authorList>
    </citation>
    <scope>NUCLEOTIDE SEQUENCE</scope>
    <source>
        <strain evidence="1">SCG-10</strain>
    </source>
</reference>
<evidence type="ECO:0000313" key="2">
    <source>
        <dbReference type="Proteomes" id="UP000707451"/>
    </source>
</evidence>
<accession>A0A9P8BME6</accession>